<feature type="non-terminal residue" evidence="1">
    <location>
        <position position="1"/>
    </location>
</feature>
<proteinExistence type="predicted"/>
<dbReference type="EMBL" id="JABDJR010000239">
    <property type="protein sequence ID" value="NNF06364.1"/>
    <property type="molecule type" value="Genomic_DNA"/>
</dbReference>
<name>A0A7Y2H1T4_UNCEI</name>
<evidence type="ECO:0000313" key="2">
    <source>
        <dbReference type="Proteomes" id="UP000547674"/>
    </source>
</evidence>
<sequence>FSTDGLHPSDVGQALVANEFIKVINDSFGASIPLVDLAEIVGINFGVSPVKPAQPLDMNELNFGITSDEIQTFFSPLR</sequence>
<dbReference type="AlphaFoldDB" id="A0A7Y2H1T4"/>
<evidence type="ECO:0000313" key="1">
    <source>
        <dbReference type="EMBL" id="NNF06364.1"/>
    </source>
</evidence>
<accession>A0A7Y2H1T4</accession>
<evidence type="ECO:0008006" key="3">
    <source>
        <dbReference type="Google" id="ProtNLM"/>
    </source>
</evidence>
<gene>
    <name evidence="1" type="ORF">HKN21_06360</name>
</gene>
<dbReference type="Proteomes" id="UP000547674">
    <property type="component" value="Unassembled WGS sequence"/>
</dbReference>
<organism evidence="1 2">
    <name type="scientific">Eiseniibacteriota bacterium</name>
    <dbReference type="NCBI Taxonomy" id="2212470"/>
    <lineage>
        <taxon>Bacteria</taxon>
        <taxon>Candidatus Eiseniibacteriota</taxon>
    </lineage>
</organism>
<protein>
    <recommendedName>
        <fullName evidence="3">SGNH/GDSL hydrolase family protein</fullName>
    </recommendedName>
</protein>
<reference evidence="1 2" key="1">
    <citation type="submission" date="2020-03" db="EMBL/GenBank/DDBJ databases">
        <title>Metabolic flexibility allows generalist bacteria to become dominant in a frequently disturbed ecosystem.</title>
        <authorList>
            <person name="Chen Y.-J."/>
            <person name="Leung P.M."/>
            <person name="Bay S.K."/>
            <person name="Hugenholtz P."/>
            <person name="Kessler A.J."/>
            <person name="Shelley G."/>
            <person name="Waite D.W."/>
            <person name="Cook P.L."/>
            <person name="Greening C."/>
        </authorList>
    </citation>
    <scope>NUCLEOTIDE SEQUENCE [LARGE SCALE GENOMIC DNA]</scope>
    <source>
        <strain evidence="1">SS_bin_28</strain>
    </source>
</reference>
<comment type="caution">
    <text evidence="1">The sequence shown here is derived from an EMBL/GenBank/DDBJ whole genome shotgun (WGS) entry which is preliminary data.</text>
</comment>